<evidence type="ECO:0000256" key="1">
    <source>
        <dbReference type="ARBA" id="ARBA00008455"/>
    </source>
</evidence>
<dbReference type="InterPro" id="IPR013201">
    <property type="entry name" value="Prot_inhib_I29"/>
</dbReference>
<gene>
    <name evidence="7" type="ORF">ECRASSUSDP1_LOCUS16554</name>
</gene>
<evidence type="ECO:0000313" key="8">
    <source>
        <dbReference type="Proteomes" id="UP001295684"/>
    </source>
</evidence>
<sequence length="333" mass="37157">MKTTAIVIALGVLAASYFLVAPTADPLESEFQMYLGKYGKNYHNEEEYSFRLKVFKQNYQIIEESNRQGKSYTLGLNKFGDWTREEYKKLLTHNEAGKKQAKVADIKGDYEPDPIDHRELGAVNPVVNQGACGGCYAFSAAAVVEGMLFNFGKGLMKYSEQEIIDCSEAYGNARCNGGHFTQGFDFLHENLFCTDKEYPYTAGAEDECKYSTCDDLDHEITVREYFSVPENSALSLKESLTYNIIGAGVGADSEIFQFYKSGIVNDKACGNNNNHAITVVGHGIEDGVDYFIIRNSWGADWGEEGYIRLGTSFEEDKGVCGILQDLAFPMYRC</sequence>
<dbReference type="FunFam" id="3.90.70.10:FF:000332">
    <property type="entry name" value="Cathepsin L1"/>
    <property type="match status" value="1"/>
</dbReference>
<keyword evidence="2" id="KW-0865">Zymogen</keyword>
<comment type="similarity">
    <text evidence="1">Belongs to the peptidase C1 family.</text>
</comment>
<proteinExistence type="inferred from homology"/>
<dbReference type="GO" id="GO:0006508">
    <property type="term" value="P:proteolysis"/>
    <property type="evidence" value="ECO:0007669"/>
    <property type="project" value="InterPro"/>
</dbReference>
<dbReference type="InterPro" id="IPR013128">
    <property type="entry name" value="Peptidase_C1A"/>
</dbReference>
<evidence type="ECO:0000313" key="7">
    <source>
        <dbReference type="EMBL" id="CAI2375194.1"/>
    </source>
</evidence>
<dbReference type="EMBL" id="CAMPGE010016650">
    <property type="protein sequence ID" value="CAI2375194.1"/>
    <property type="molecule type" value="Genomic_DNA"/>
</dbReference>
<evidence type="ECO:0000256" key="3">
    <source>
        <dbReference type="ARBA" id="ARBA00023157"/>
    </source>
</evidence>
<dbReference type="SUPFAM" id="SSF54001">
    <property type="entry name" value="Cysteine proteinases"/>
    <property type="match status" value="1"/>
</dbReference>
<dbReference type="SMART" id="SM00848">
    <property type="entry name" value="Inhibitor_I29"/>
    <property type="match status" value="1"/>
</dbReference>
<dbReference type="PROSITE" id="PS00639">
    <property type="entry name" value="THIOL_PROTEASE_HIS"/>
    <property type="match status" value="1"/>
</dbReference>
<feature type="chain" id="PRO_5042235742" evidence="4">
    <location>
        <begin position="25"/>
        <end position="333"/>
    </location>
</feature>
<dbReference type="InterPro" id="IPR000668">
    <property type="entry name" value="Peptidase_C1A_C"/>
</dbReference>
<dbReference type="Pfam" id="PF08246">
    <property type="entry name" value="Inhibitor_I29"/>
    <property type="match status" value="1"/>
</dbReference>
<keyword evidence="8" id="KW-1185">Reference proteome</keyword>
<feature type="domain" description="Cathepsin propeptide inhibitor" evidence="6">
    <location>
        <begin position="31"/>
        <end position="87"/>
    </location>
</feature>
<keyword evidence="4" id="KW-0732">Signal</keyword>
<dbReference type="PROSITE" id="PS00139">
    <property type="entry name" value="THIOL_PROTEASE_CYS"/>
    <property type="match status" value="1"/>
</dbReference>
<dbReference type="InterPro" id="IPR000169">
    <property type="entry name" value="Pept_cys_AS"/>
</dbReference>
<dbReference type="SMART" id="SM00645">
    <property type="entry name" value="Pept_C1"/>
    <property type="match status" value="1"/>
</dbReference>
<name>A0AAD1XM58_EUPCR</name>
<protein>
    <submittedName>
        <fullName evidence="7">Uncharacterized protein</fullName>
    </submittedName>
</protein>
<dbReference type="Pfam" id="PF00112">
    <property type="entry name" value="Peptidase_C1"/>
    <property type="match status" value="1"/>
</dbReference>
<dbReference type="GO" id="GO:0008234">
    <property type="term" value="F:cysteine-type peptidase activity"/>
    <property type="evidence" value="ECO:0007669"/>
    <property type="project" value="InterPro"/>
</dbReference>
<feature type="signal peptide" evidence="4">
    <location>
        <begin position="1"/>
        <end position="24"/>
    </location>
</feature>
<dbReference type="PANTHER" id="PTHR12411">
    <property type="entry name" value="CYSTEINE PROTEASE FAMILY C1-RELATED"/>
    <property type="match status" value="1"/>
</dbReference>
<evidence type="ECO:0000256" key="4">
    <source>
        <dbReference type="SAM" id="SignalP"/>
    </source>
</evidence>
<feature type="domain" description="Peptidase C1A papain C-terminal" evidence="5">
    <location>
        <begin position="111"/>
        <end position="330"/>
    </location>
</feature>
<evidence type="ECO:0000259" key="5">
    <source>
        <dbReference type="SMART" id="SM00645"/>
    </source>
</evidence>
<dbReference type="InterPro" id="IPR025660">
    <property type="entry name" value="Pept_his_AS"/>
</dbReference>
<comment type="caution">
    <text evidence="7">The sequence shown here is derived from an EMBL/GenBank/DDBJ whole genome shotgun (WGS) entry which is preliminary data.</text>
</comment>
<accession>A0AAD1XM58</accession>
<dbReference type="Gene3D" id="3.90.70.10">
    <property type="entry name" value="Cysteine proteinases"/>
    <property type="match status" value="1"/>
</dbReference>
<dbReference type="AlphaFoldDB" id="A0AAD1XM58"/>
<keyword evidence="3" id="KW-1015">Disulfide bond</keyword>
<evidence type="ECO:0000259" key="6">
    <source>
        <dbReference type="SMART" id="SM00848"/>
    </source>
</evidence>
<dbReference type="Proteomes" id="UP001295684">
    <property type="component" value="Unassembled WGS sequence"/>
</dbReference>
<dbReference type="CDD" id="cd02248">
    <property type="entry name" value="Peptidase_C1A"/>
    <property type="match status" value="1"/>
</dbReference>
<dbReference type="InterPro" id="IPR039417">
    <property type="entry name" value="Peptidase_C1A_papain-like"/>
</dbReference>
<dbReference type="PRINTS" id="PR00705">
    <property type="entry name" value="PAPAIN"/>
</dbReference>
<organism evidence="7 8">
    <name type="scientific">Euplotes crassus</name>
    <dbReference type="NCBI Taxonomy" id="5936"/>
    <lineage>
        <taxon>Eukaryota</taxon>
        <taxon>Sar</taxon>
        <taxon>Alveolata</taxon>
        <taxon>Ciliophora</taxon>
        <taxon>Intramacronucleata</taxon>
        <taxon>Spirotrichea</taxon>
        <taxon>Hypotrichia</taxon>
        <taxon>Euplotida</taxon>
        <taxon>Euplotidae</taxon>
        <taxon>Moneuplotes</taxon>
    </lineage>
</organism>
<reference evidence="7" key="1">
    <citation type="submission" date="2023-07" db="EMBL/GenBank/DDBJ databases">
        <authorList>
            <consortium name="AG Swart"/>
            <person name="Singh M."/>
            <person name="Singh A."/>
            <person name="Seah K."/>
            <person name="Emmerich C."/>
        </authorList>
    </citation>
    <scope>NUCLEOTIDE SEQUENCE</scope>
    <source>
        <strain evidence="7">DP1</strain>
    </source>
</reference>
<dbReference type="InterPro" id="IPR038765">
    <property type="entry name" value="Papain-like_cys_pep_sf"/>
</dbReference>
<evidence type="ECO:0000256" key="2">
    <source>
        <dbReference type="ARBA" id="ARBA00023145"/>
    </source>
</evidence>